<dbReference type="PANTHER" id="PTHR42085:SF1">
    <property type="entry name" value="F-BOX DOMAIN-CONTAINING PROTEIN"/>
    <property type="match status" value="1"/>
</dbReference>
<organism evidence="2 3">
    <name type="scientific">Decorospora gaudefroyi</name>
    <dbReference type="NCBI Taxonomy" id="184978"/>
    <lineage>
        <taxon>Eukaryota</taxon>
        <taxon>Fungi</taxon>
        <taxon>Dikarya</taxon>
        <taxon>Ascomycota</taxon>
        <taxon>Pezizomycotina</taxon>
        <taxon>Dothideomycetes</taxon>
        <taxon>Pleosporomycetidae</taxon>
        <taxon>Pleosporales</taxon>
        <taxon>Pleosporineae</taxon>
        <taxon>Pleosporaceae</taxon>
        <taxon>Decorospora</taxon>
    </lineage>
</organism>
<evidence type="ECO:0000313" key="3">
    <source>
        <dbReference type="Proteomes" id="UP000800040"/>
    </source>
</evidence>
<proteinExistence type="predicted"/>
<evidence type="ECO:0000256" key="1">
    <source>
        <dbReference type="SAM" id="MobiDB-lite"/>
    </source>
</evidence>
<evidence type="ECO:0000313" key="2">
    <source>
        <dbReference type="EMBL" id="KAF1833308.1"/>
    </source>
</evidence>
<protein>
    <submittedName>
        <fullName evidence="2">Uncharacterized protein</fullName>
    </submittedName>
</protein>
<dbReference type="AlphaFoldDB" id="A0A6A5K7M4"/>
<dbReference type="PANTHER" id="PTHR42085">
    <property type="entry name" value="F-BOX DOMAIN-CONTAINING PROTEIN"/>
    <property type="match status" value="1"/>
</dbReference>
<name>A0A6A5K7M4_9PLEO</name>
<gene>
    <name evidence="2" type="ORF">BDW02DRAFT_599196</name>
</gene>
<dbReference type="Proteomes" id="UP000800040">
    <property type="component" value="Unassembled WGS sequence"/>
</dbReference>
<dbReference type="EMBL" id="ML975321">
    <property type="protein sequence ID" value="KAF1833308.1"/>
    <property type="molecule type" value="Genomic_DNA"/>
</dbReference>
<reference evidence="2" key="1">
    <citation type="submission" date="2020-01" db="EMBL/GenBank/DDBJ databases">
        <authorList>
            <consortium name="DOE Joint Genome Institute"/>
            <person name="Haridas S."/>
            <person name="Albert R."/>
            <person name="Binder M."/>
            <person name="Bloem J."/>
            <person name="Labutti K."/>
            <person name="Salamov A."/>
            <person name="Andreopoulos B."/>
            <person name="Baker S.E."/>
            <person name="Barry K."/>
            <person name="Bills G."/>
            <person name="Bluhm B.H."/>
            <person name="Cannon C."/>
            <person name="Castanera R."/>
            <person name="Culley D.E."/>
            <person name="Daum C."/>
            <person name="Ezra D."/>
            <person name="Gonzalez J.B."/>
            <person name="Henrissat B."/>
            <person name="Kuo A."/>
            <person name="Liang C."/>
            <person name="Lipzen A."/>
            <person name="Lutzoni F."/>
            <person name="Magnuson J."/>
            <person name="Mondo S."/>
            <person name="Nolan M."/>
            <person name="Ohm R."/>
            <person name="Pangilinan J."/>
            <person name="Park H.-J."/>
            <person name="Ramirez L."/>
            <person name="Alfaro M."/>
            <person name="Sun H."/>
            <person name="Tritt A."/>
            <person name="Yoshinaga Y."/>
            <person name="Zwiers L.-H."/>
            <person name="Turgeon B.G."/>
            <person name="Goodwin S.B."/>
            <person name="Spatafora J.W."/>
            <person name="Crous P.W."/>
            <person name="Grigoriev I.V."/>
        </authorList>
    </citation>
    <scope>NUCLEOTIDE SEQUENCE</scope>
    <source>
        <strain evidence="2">P77</strain>
    </source>
</reference>
<accession>A0A6A5K7M4</accession>
<dbReference type="InterPro" id="IPR038883">
    <property type="entry name" value="AN11006-like"/>
</dbReference>
<sequence>MENPGRPRPSQKRTHSALSTYDDGIRKPPALRTTSKARIVNVKTSHTQWVTGYSSTADCQRNNLLLRLPAELRNRIYNHVLGGRTYRFKDTFRTSQARLDHRGEQHILGLLYVCRQIHFETALLPYTLNTFSFRDLDISLEPFLRHRSPSQIRSIHSLELVTYRAGQMWASIIGFSKGLSSELRMLGRLPNLQQLRIIVHMMSSLYIAWGAIPWSSDFEVNLEALERALEAHMPQVVLRSFQSP</sequence>
<keyword evidence="3" id="KW-1185">Reference proteome</keyword>
<feature type="region of interest" description="Disordered" evidence="1">
    <location>
        <begin position="1"/>
        <end position="27"/>
    </location>
</feature>
<dbReference type="OrthoDB" id="3695492at2759"/>